<name>A0A9X4LIC1_9STAP</name>
<proteinExistence type="predicted"/>
<sequence>MSKQETNHLLKIKKKDYPQIFEFLEGVPKGTKTAHIREALLRYIEELGTPPIPSNINKKNTFAESSDFKPVKKRYQEQMKQEDIKRREEIQTAIKQEGLKQHRTKKEEQDEMVDININQI</sequence>
<evidence type="ECO:0000313" key="3">
    <source>
        <dbReference type="Proteomes" id="UP001152302"/>
    </source>
</evidence>
<reference evidence="2" key="1">
    <citation type="submission" date="2022-05" db="EMBL/GenBank/DDBJ databases">
        <title>Comparative genomics of Staphylococcus equorum isolates.</title>
        <authorList>
            <person name="Luelf R.H."/>
        </authorList>
    </citation>
    <scope>NUCLEOTIDE SEQUENCE</scope>
    <source>
        <strain evidence="2">TMW 2.2343</strain>
    </source>
</reference>
<feature type="region of interest" description="Disordered" evidence="1">
    <location>
        <begin position="96"/>
        <end position="120"/>
    </location>
</feature>
<dbReference type="AlphaFoldDB" id="A0A9X4LIC1"/>
<organism evidence="2 3">
    <name type="scientific">Staphylococcus equorum</name>
    <dbReference type="NCBI Taxonomy" id="246432"/>
    <lineage>
        <taxon>Bacteria</taxon>
        <taxon>Bacillati</taxon>
        <taxon>Bacillota</taxon>
        <taxon>Bacilli</taxon>
        <taxon>Bacillales</taxon>
        <taxon>Staphylococcaceae</taxon>
        <taxon>Staphylococcus</taxon>
    </lineage>
</organism>
<evidence type="ECO:0000313" key="2">
    <source>
        <dbReference type="EMBL" id="MDG0860603.1"/>
    </source>
</evidence>
<accession>A0A9X4LIC1</accession>
<dbReference type="EMBL" id="JAMBPX010000015">
    <property type="protein sequence ID" value="MDG0860603.1"/>
    <property type="molecule type" value="Genomic_DNA"/>
</dbReference>
<dbReference type="Gene3D" id="6.10.180.20">
    <property type="match status" value="1"/>
</dbReference>
<dbReference type="Proteomes" id="UP001152302">
    <property type="component" value="Unassembled WGS sequence"/>
</dbReference>
<feature type="compositionally biased region" description="Basic and acidic residues" evidence="1">
    <location>
        <begin position="97"/>
        <end position="108"/>
    </location>
</feature>
<evidence type="ECO:0000256" key="1">
    <source>
        <dbReference type="SAM" id="MobiDB-lite"/>
    </source>
</evidence>
<comment type="caution">
    <text evidence="2">The sequence shown here is derived from an EMBL/GenBank/DDBJ whole genome shotgun (WGS) entry which is preliminary data.</text>
</comment>
<protein>
    <submittedName>
        <fullName evidence="2">Plasmid segregation protein ParR</fullName>
    </submittedName>
</protein>
<dbReference type="RefSeq" id="WP_277582446.1">
    <property type="nucleotide sequence ID" value="NZ_JAMBPV010000016.1"/>
</dbReference>
<gene>
    <name evidence="2" type="ORF">M4L21_14980</name>
</gene>